<proteinExistence type="predicted"/>
<dbReference type="EMBL" id="MU268021">
    <property type="protein sequence ID" value="KAH7906423.1"/>
    <property type="molecule type" value="Genomic_DNA"/>
</dbReference>
<name>A0ACB8A0B4_9AGAM</name>
<keyword evidence="2" id="KW-1185">Reference proteome</keyword>
<sequence length="146" mass="16042">MMLPWVSSKTVITTVLMATTITASAVPQPQVEEKSAASSAGATLRLFSELNFHGKENTFHADKKHPMKCFHLYNGMKTFKSAELIGKQYHFTFFNNSKCAFGDSFGLGTGGGESYKDVVKDLYEPALWSNAAAKSFKPSSFQINDV</sequence>
<accession>A0ACB8A0B4</accession>
<evidence type="ECO:0000313" key="1">
    <source>
        <dbReference type="EMBL" id="KAH7906423.1"/>
    </source>
</evidence>
<gene>
    <name evidence="1" type="ORF">BJ138DRAFT_636184</name>
</gene>
<evidence type="ECO:0000313" key="2">
    <source>
        <dbReference type="Proteomes" id="UP000790377"/>
    </source>
</evidence>
<comment type="caution">
    <text evidence="1">The sequence shown here is derived from an EMBL/GenBank/DDBJ whole genome shotgun (WGS) entry which is preliminary data.</text>
</comment>
<reference evidence="1" key="1">
    <citation type="journal article" date="2021" name="New Phytol.">
        <title>Evolutionary innovations through gain and loss of genes in the ectomycorrhizal Boletales.</title>
        <authorList>
            <person name="Wu G."/>
            <person name="Miyauchi S."/>
            <person name="Morin E."/>
            <person name="Kuo A."/>
            <person name="Drula E."/>
            <person name="Varga T."/>
            <person name="Kohler A."/>
            <person name="Feng B."/>
            <person name="Cao Y."/>
            <person name="Lipzen A."/>
            <person name="Daum C."/>
            <person name="Hundley H."/>
            <person name="Pangilinan J."/>
            <person name="Johnson J."/>
            <person name="Barry K."/>
            <person name="LaButti K."/>
            <person name="Ng V."/>
            <person name="Ahrendt S."/>
            <person name="Min B."/>
            <person name="Choi I.G."/>
            <person name="Park H."/>
            <person name="Plett J.M."/>
            <person name="Magnuson J."/>
            <person name="Spatafora J.W."/>
            <person name="Nagy L.G."/>
            <person name="Henrissat B."/>
            <person name="Grigoriev I.V."/>
            <person name="Yang Z.L."/>
            <person name="Xu J."/>
            <person name="Martin F.M."/>
        </authorList>
    </citation>
    <scope>NUCLEOTIDE SEQUENCE</scope>
    <source>
        <strain evidence="1">ATCC 28755</strain>
    </source>
</reference>
<protein>
    <submittedName>
        <fullName evidence="1">Uncharacterized protein</fullName>
    </submittedName>
</protein>
<organism evidence="1 2">
    <name type="scientific">Hygrophoropsis aurantiaca</name>
    <dbReference type="NCBI Taxonomy" id="72124"/>
    <lineage>
        <taxon>Eukaryota</taxon>
        <taxon>Fungi</taxon>
        <taxon>Dikarya</taxon>
        <taxon>Basidiomycota</taxon>
        <taxon>Agaricomycotina</taxon>
        <taxon>Agaricomycetes</taxon>
        <taxon>Agaricomycetidae</taxon>
        <taxon>Boletales</taxon>
        <taxon>Coniophorineae</taxon>
        <taxon>Hygrophoropsidaceae</taxon>
        <taxon>Hygrophoropsis</taxon>
    </lineage>
</organism>
<dbReference type="Proteomes" id="UP000790377">
    <property type="component" value="Unassembled WGS sequence"/>
</dbReference>